<dbReference type="InterPro" id="IPR000073">
    <property type="entry name" value="AB_hydrolase_1"/>
</dbReference>
<dbReference type="STRING" id="1236220.SAMN04488112_12512"/>
<dbReference type="GO" id="GO:0016787">
    <property type="term" value="F:hydrolase activity"/>
    <property type="evidence" value="ECO:0007669"/>
    <property type="project" value="UniProtKB-KW"/>
</dbReference>
<dbReference type="InterPro" id="IPR029058">
    <property type="entry name" value="AB_hydrolase_fold"/>
</dbReference>
<dbReference type="SUPFAM" id="SSF53474">
    <property type="entry name" value="alpha/beta-Hydrolases"/>
    <property type="match status" value="1"/>
</dbReference>
<keyword evidence="1" id="KW-0378">Hydrolase</keyword>
<dbReference type="Gene3D" id="3.40.50.1820">
    <property type="entry name" value="alpha/beta hydrolase"/>
    <property type="match status" value="1"/>
</dbReference>
<dbReference type="PRINTS" id="PR00111">
    <property type="entry name" value="ABHYDROLASE"/>
</dbReference>
<name>A0A1G6QZQ9_9BACL</name>
<dbReference type="GO" id="GO:0016020">
    <property type="term" value="C:membrane"/>
    <property type="evidence" value="ECO:0007669"/>
    <property type="project" value="TreeGrafter"/>
</dbReference>
<feature type="domain" description="AB hydrolase-1" evidence="2">
    <location>
        <begin position="21"/>
        <end position="128"/>
    </location>
</feature>
<dbReference type="AlphaFoldDB" id="A0A1G6QZQ9"/>
<dbReference type="RefSeq" id="WP_176758025.1">
    <property type="nucleotide sequence ID" value="NZ_FMZA01000025.1"/>
</dbReference>
<gene>
    <name evidence="3" type="ORF">SAMN04488112_12512</name>
</gene>
<dbReference type="PANTHER" id="PTHR43798">
    <property type="entry name" value="MONOACYLGLYCEROL LIPASE"/>
    <property type="match status" value="1"/>
</dbReference>
<sequence>MPKAQVNESTIYYQSTGKGTPLFFIPGLGAGISMYEPQQQYFKAEYQVIIPELRGNGRSGSLSGVSPNQVMDTQCYDIYELMNQLNIKSAVFIGVSYGGVFCQKFASLFPERIKGLVIADSFCDTRIKSMGLMQIIAAYSAIPMYYLPKKWLVAMTAGSYKKWPKASNEMQKTMRTIRRNEVAKQRLYINRINYTTFLPDIHSPVLLISGKQMPSSWMEHIHKLLPDSQLIYIENSFDPSNLCQPDEFNKHVNDYLDKLH</sequence>
<evidence type="ECO:0000259" key="2">
    <source>
        <dbReference type="Pfam" id="PF00561"/>
    </source>
</evidence>
<evidence type="ECO:0000256" key="1">
    <source>
        <dbReference type="ARBA" id="ARBA00022801"/>
    </source>
</evidence>
<accession>A0A1G6QZQ9</accession>
<dbReference type="EMBL" id="FMZA01000025">
    <property type="protein sequence ID" value="SDC97741.1"/>
    <property type="molecule type" value="Genomic_DNA"/>
</dbReference>
<reference evidence="3 4" key="1">
    <citation type="submission" date="2016-10" db="EMBL/GenBank/DDBJ databases">
        <authorList>
            <person name="de Groot N.N."/>
        </authorList>
    </citation>
    <scope>NUCLEOTIDE SEQUENCE [LARGE SCALE GENOMIC DNA]</scope>
    <source>
        <strain evidence="3 4">DSM 45514</strain>
    </source>
</reference>
<evidence type="ECO:0000313" key="4">
    <source>
        <dbReference type="Proteomes" id="UP000199387"/>
    </source>
</evidence>
<keyword evidence="4" id="KW-1185">Reference proteome</keyword>
<proteinExistence type="predicted"/>
<protein>
    <submittedName>
        <fullName evidence="3">Pimeloyl-ACP methyl ester carboxylesterase</fullName>
    </submittedName>
</protein>
<dbReference type="Pfam" id="PF00561">
    <property type="entry name" value="Abhydrolase_1"/>
    <property type="match status" value="1"/>
</dbReference>
<organism evidence="3 4">
    <name type="scientific">Melghirimyces thermohalophilus</name>
    <dbReference type="NCBI Taxonomy" id="1236220"/>
    <lineage>
        <taxon>Bacteria</taxon>
        <taxon>Bacillati</taxon>
        <taxon>Bacillota</taxon>
        <taxon>Bacilli</taxon>
        <taxon>Bacillales</taxon>
        <taxon>Thermoactinomycetaceae</taxon>
        <taxon>Melghirimyces</taxon>
    </lineage>
</organism>
<dbReference type="Proteomes" id="UP000199387">
    <property type="component" value="Unassembled WGS sequence"/>
</dbReference>
<dbReference type="PANTHER" id="PTHR43798:SF31">
    <property type="entry name" value="AB HYDROLASE SUPERFAMILY PROTEIN YCLE"/>
    <property type="match status" value="1"/>
</dbReference>
<dbReference type="InterPro" id="IPR050266">
    <property type="entry name" value="AB_hydrolase_sf"/>
</dbReference>
<evidence type="ECO:0000313" key="3">
    <source>
        <dbReference type="EMBL" id="SDC97741.1"/>
    </source>
</evidence>